<dbReference type="GO" id="GO:0016853">
    <property type="term" value="F:isomerase activity"/>
    <property type="evidence" value="ECO:0007669"/>
    <property type="project" value="TreeGrafter"/>
</dbReference>
<gene>
    <name evidence="2" type="ORF">JMJ35_000649</name>
</gene>
<organism evidence="2 3">
    <name type="scientific">Cladonia borealis</name>
    <dbReference type="NCBI Taxonomy" id="184061"/>
    <lineage>
        <taxon>Eukaryota</taxon>
        <taxon>Fungi</taxon>
        <taxon>Dikarya</taxon>
        <taxon>Ascomycota</taxon>
        <taxon>Pezizomycotina</taxon>
        <taxon>Lecanoromycetes</taxon>
        <taxon>OSLEUM clade</taxon>
        <taxon>Lecanoromycetidae</taxon>
        <taxon>Lecanorales</taxon>
        <taxon>Lecanorineae</taxon>
        <taxon>Cladoniaceae</taxon>
        <taxon>Cladonia</taxon>
    </lineage>
</organism>
<comment type="caution">
    <text evidence="2">The sequence shown here is derived from an EMBL/GenBank/DDBJ whole genome shotgun (WGS) entry which is preliminary data.</text>
</comment>
<sequence length="395" mass="42714">MNAYEERLQKIAVERYIRESGMNPPTAPPSYSAPTPPPTSSPPQGPAAQNAISSDAHVPGAQNGSLSNSQVPAAQNGSSSKSLSFSTLDVFTLEKFRGNQLAVVHVPSSLSDSDVLTQEIKQNIAREFNFSETVFIHEPVSGSQDHRIEIFTVKEELPIAGHPVIGTLNYLAQRVDPPLNRLTLLCKAGLIRGRYHQKESVSQAEIPHQDLRIHEELVPSGLMLSSQPHALQNILALDFFPVVSIVKGLSFVLISVPSVHPYLEMLEPTGFNFDASKIKFDEGWEKSFLGAYFYTKTSHPQQAMISIKARMFERSVGEDAATGSAASALACFLALKDGNPGKCYRFNIQQGIEMGRPSDIGVNVELNSSGKGVSSLVLAGSAVVVTQGTMTLPKS</sequence>
<proteinExistence type="predicted"/>
<evidence type="ECO:0000256" key="1">
    <source>
        <dbReference type="SAM" id="MobiDB-lite"/>
    </source>
</evidence>
<protein>
    <submittedName>
        <fullName evidence="2">Uncharacterized protein</fullName>
    </submittedName>
</protein>
<keyword evidence="3" id="KW-1185">Reference proteome</keyword>
<dbReference type="EMBL" id="JAFEKC020000001">
    <property type="protein sequence ID" value="KAK0517494.1"/>
    <property type="molecule type" value="Genomic_DNA"/>
</dbReference>
<dbReference type="PANTHER" id="PTHR13774">
    <property type="entry name" value="PHENAZINE BIOSYNTHESIS PROTEIN"/>
    <property type="match status" value="1"/>
</dbReference>
<dbReference type="InterPro" id="IPR003719">
    <property type="entry name" value="Phenazine_PhzF-like"/>
</dbReference>
<accession>A0AA39RBG4</accession>
<feature type="compositionally biased region" description="Pro residues" evidence="1">
    <location>
        <begin position="34"/>
        <end position="45"/>
    </location>
</feature>
<evidence type="ECO:0000313" key="2">
    <source>
        <dbReference type="EMBL" id="KAK0517494.1"/>
    </source>
</evidence>
<feature type="region of interest" description="Disordered" evidence="1">
    <location>
        <begin position="17"/>
        <end position="82"/>
    </location>
</feature>
<dbReference type="PANTHER" id="PTHR13774:SF32">
    <property type="entry name" value="ANTISENSE-ENHANCING SEQUENCE 1"/>
    <property type="match status" value="1"/>
</dbReference>
<dbReference type="Pfam" id="PF02567">
    <property type="entry name" value="PhzC-PhzF"/>
    <property type="match status" value="1"/>
</dbReference>
<name>A0AA39RBG4_9LECA</name>
<dbReference type="GO" id="GO:0005737">
    <property type="term" value="C:cytoplasm"/>
    <property type="evidence" value="ECO:0007669"/>
    <property type="project" value="TreeGrafter"/>
</dbReference>
<dbReference type="Gene3D" id="3.10.310.10">
    <property type="entry name" value="Diaminopimelate Epimerase, Chain A, domain 1"/>
    <property type="match status" value="2"/>
</dbReference>
<dbReference type="AlphaFoldDB" id="A0AA39RBG4"/>
<dbReference type="NCBIfam" id="TIGR00654">
    <property type="entry name" value="PhzF_family"/>
    <property type="match status" value="1"/>
</dbReference>
<reference evidence="2" key="1">
    <citation type="submission" date="2023-03" db="EMBL/GenBank/DDBJ databases">
        <title>Complete genome of Cladonia borealis.</title>
        <authorList>
            <person name="Park H."/>
        </authorList>
    </citation>
    <scope>NUCLEOTIDE SEQUENCE</scope>
    <source>
        <strain evidence="2">ANT050790</strain>
    </source>
</reference>
<dbReference type="SUPFAM" id="SSF54506">
    <property type="entry name" value="Diaminopimelate epimerase-like"/>
    <property type="match status" value="1"/>
</dbReference>
<feature type="compositionally biased region" description="Polar residues" evidence="1">
    <location>
        <begin position="62"/>
        <end position="77"/>
    </location>
</feature>
<evidence type="ECO:0000313" key="3">
    <source>
        <dbReference type="Proteomes" id="UP001166286"/>
    </source>
</evidence>
<dbReference type="Proteomes" id="UP001166286">
    <property type="component" value="Unassembled WGS sequence"/>
</dbReference>